<comment type="caution">
    <text evidence="1">The sequence shown here is derived from an EMBL/GenBank/DDBJ whole genome shotgun (WGS) entry which is preliminary data.</text>
</comment>
<proteinExistence type="predicted"/>
<keyword evidence="1" id="KW-0067">ATP-binding</keyword>
<keyword evidence="1" id="KW-0547">Nucleotide-binding</keyword>
<dbReference type="Gene3D" id="3.30.565.60">
    <property type="match status" value="1"/>
</dbReference>
<protein>
    <submittedName>
        <fullName evidence="1">ATP-binding protein</fullName>
    </submittedName>
</protein>
<keyword evidence="2" id="KW-1185">Reference proteome</keyword>
<evidence type="ECO:0000313" key="2">
    <source>
        <dbReference type="Proteomes" id="UP001235303"/>
    </source>
</evidence>
<accession>A0ABT7AWW7</accession>
<dbReference type="InterPro" id="IPR038475">
    <property type="entry name" value="RecG_C_sf"/>
</dbReference>
<dbReference type="EMBL" id="JAQOSP010000116">
    <property type="protein sequence ID" value="MDJ1171405.1"/>
    <property type="molecule type" value="Genomic_DNA"/>
</dbReference>
<sequence>MWLTLSLLSQVLVQTRFFPLGDKALSNLLRSYEETHAPYRNPHLAEAMKNLGYVQRFGIGIPIAQKELQKNGNPPAEFILEDSYISVIIRRKP</sequence>
<organism evidence="1 2">
    <name type="scientific">Roseofilum acuticapitatum BLCC-M154</name>
    <dbReference type="NCBI Taxonomy" id="3022444"/>
    <lineage>
        <taxon>Bacteria</taxon>
        <taxon>Bacillati</taxon>
        <taxon>Cyanobacteriota</taxon>
        <taxon>Cyanophyceae</taxon>
        <taxon>Desertifilales</taxon>
        <taxon>Desertifilaceae</taxon>
        <taxon>Roseofilum</taxon>
        <taxon>Roseofilum acuticapitatum</taxon>
    </lineage>
</organism>
<dbReference type="Proteomes" id="UP001235303">
    <property type="component" value="Unassembled WGS sequence"/>
</dbReference>
<evidence type="ECO:0000313" key="1">
    <source>
        <dbReference type="EMBL" id="MDJ1171405.1"/>
    </source>
</evidence>
<dbReference type="RefSeq" id="WP_283755158.1">
    <property type="nucleotide sequence ID" value="NZ_JAQOSP010000116.1"/>
</dbReference>
<gene>
    <name evidence="1" type="ORF">PMG71_18395</name>
</gene>
<reference evidence="1 2" key="1">
    <citation type="submission" date="2023-01" db="EMBL/GenBank/DDBJ databases">
        <title>Novel diversity within Roseofilum (Cyanobacteria; Desertifilaceae) from marine benthic mats with descriptions of four novel species.</title>
        <authorList>
            <person name="Wang Y."/>
            <person name="Berthold D.E."/>
            <person name="Hu J."/>
            <person name="Lefler F.W."/>
            <person name="Laughinghouse H.D. IV."/>
        </authorList>
    </citation>
    <scope>NUCLEOTIDE SEQUENCE [LARGE SCALE GENOMIC DNA]</scope>
    <source>
        <strain evidence="1 2">BLCC-M154</strain>
    </source>
</reference>
<dbReference type="Pfam" id="PF13749">
    <property type="entry name" value="HATPase_c_4"/>
    <property type="match status" value="1"/>
</dbReference>
<dbReference type="GO" id="GO:0005524">
    <property type="term" value="F:ATP binding"/>
    <property type="evidence" value="ECO:0007669"/>
    <property type="project" value="UniProtKB-KW"/>
</dbReference>
<name>A0ABT7AWW7_9CYAN</name>